<dbReference type="GO" id="GO:0005886">
    <property type="term" value="C:plasma membrane"/>
    <property type="evidence" value="ECO:0007669"/>
    <property type="project" value="UniProtKB-SubCell"/>
</dbReference>
<dbReference type="PANTHER" id="PTHR37316:SF3">
    <property type="entry name" value="TEICHOIC ACID GLYCEROL-PHOSPHATE TRANSFERASE"/>
    <property type="match status" value="1"/>
</dbReference>
<feature type="domain" description="Glycosyl transferase family 1" evidence="7">
    <location>
        <begin position="708"/>
        <end position="849"/>
    </location>
</feature>
<evidence type="ECO:0000256" key="2">
    <source>
        <dbReference type="ARBA" id="ARBA00010488"/>
    </source>
</evidence>
<comment type="similarity">
    <text evidence="2">Belongs to the CDP-glycerol glycerophosphotransferase family.</text>
</comment>
<keyword evidence="3" id="KW-1003">Cell membrane</keyword>
<comment type="caution">
    <text evidence="8">The sequence shown here is derived from an EMBL/GenBank/DDBJ whole genome shotgun (WGS) entry which is preliminary data.</text>
</comment>
<keyword evidence="9" id="KW-1185">Reference proteome</keyword>
<dbReference type="InterPro" id="IPR043149">
    <property type="entry name" value="TagF_N"/>
</dbReference>
<name>A0A2N3LDL8_9BACI</name>
<evidence type="ECO:0000256" key="6">
    <source>
        <dbReference type="ARBA" id="ARBA00023136"/>
    </source>
</evidence>
<accession>A0A2N3LDL8</accession>
<dbReference type="GO" id="GO:0016757">
    <property type="term" value="F:glycosyltransferase activity"/>
    <property type="evidence" value="ECO:0007669"/>
    <property type="project" value="InterPro"/>
</dbReference>
<dbReference type="InterPro" id="IPR051612">
    <property type="entry name" value="Teichoic_Acid_Biosynth"/>
</dbReference>
<evidence type="ECO:0000313" key="9">
    <source>
        <dbReference type="Proteomes" id="UP000233440"/>
    </source>
</evidence>
<dbReference type="Pfam" id="PF00534">
    <property type="entry name" value="Glycos_transf_1"/>
    <property type="match status" value="1"/>
</dbReference>
<organism evidence="8 9">
    <name type="scientific">Heyndrickxia camelliae</name>
    <dbReference type="NCBI Taxonomy" id="1707093"/>
    <lineage>
        <taxon>Bacteria</taxon>
        <taxon>Bacillati</taxon>
        <taxon>Bacillota</taxon>
        <taxon>Bacilli</taxon>
        <taxon>Bacillales</taxon>
        <taxon>Bacillaceae</taxon>
        <taxon>Heyndrickxia</taxon>
    </lineage>
</organism>
<evidence type="ECO:0000256" key="1">
    <source>
        <dbReference type="ARBA" id="ARBA00004202"/>
    </source>
</evidence>
<dbReference type="Proteomes" id="UP000233440">
    <property type="component" value="Unassembled WGS sequence"/>
</dbReference>
<dbReference type="InterPro" id="IPR043148">
    <property type="entry name" value="TagF_C"/>
</dbReference>
<evidence type="ECO:0000256" key="4">
    <source>
        <dbReference type="ARBA" id="ARBA00022679"/>
    </source>
</evidence>
<dbReference type="GO" id="GO:0047355">
    <property type="term" value="F:CDP-glycerol glycerophosphotransferase activity"/>
    <property type="evidence" value="ECO:0007669"/>
    <property type="project" value="InterPro"/>
</dbReference>
<dbReference type="InterPro" id="IPR007554">
    <property type="entry name" value="Glycerophosphate_synth"/>
</dbReference>
<dbReference type="OrthoDB" id="9811865at2"/>
<dbReference type="Gene3D" id="3.40.50.12580">
    <property type="match status" value="1"/>
</dbReference>
<keyword evidence="5" id="KW-0777">Teichoic acid biosynthesis</keyword>
<dbReference type="EMBL" id="PIQO01000032">
    <property type="protein sequence ID" value="PKR82653.1"/>
    <property type="molecule type" value="Genomic_DNA"/>
</dbReference>
<protein>
    <recommendedName>
        <fullName evidence="7">Glycosyl transferase family 1 domain-containing protein</fullName>
    </recommendedName>
</protein>
<gene>
    <name evidence="8" type="ORF">CWO92_23220</name>
</gene>
<dbReference type="Gene3D" id="3.40.50.11820">
    <property type="match status" value="1"/>
</dbReference>
<evidence type="ECO:0000256" key="3">
    <source>
        <dbReference type="ARBA" id="ARBA00022475"/>
    </source>
</evidence>
<dbReference type="Gene3D" id="3.40.50.2000">
    <property type="entry name" value="Glycogen Phosphorylase B"/>
    <property type="match status" value="1"/>
</dbReference>
<evidence type="ECO:0000313" key="8">
    <source>
        <dbReference type="EMBL" id="PKR82653.1"/>
    </source>
</evidence>
<evidence type="ECO:0000259" key="7">
    <source>
        <dbReference type="Pfam" id="PF00534"/>
    </source>
</evidence>
<comment type="subcellular location">
    <subcellularLocation>
        <location evidence="1">Cell membrane</location>
        <topology evidence="1">Peripheral membrane protein</topology>
    </subcellularLocation>
</comment>
<dbReference type="SUPFAM" id="SSF53756">
    <property type="entry name" value="UDP-Glycosyltransferase/glycogen phosphorylase"/>
    <property type="match status" value="2"/>
</dbReference>
<sequence>MLIKVFSRGKDLFKKYKKIKESQKHILAYRRGLDKKIKRNTILFESLHGKSIDGHIFHLIMDISKRYRNLKVYVVVRDIDFNQKKINNYNLTNVKLVKHLSGEYGKLLATCEILINDNTFYSFYNKRKGQKYFNIWHGTPLKTLGKDMEDILSFSNVQRNFLISDGIIVNNDYTKDILINSHNINKIYNGRVVVGPSPRNSILFDVTAKEKIIESFGWQGKKIVMYMPTWRGTINQVRNDEEKIINDLLYLSNNMEQNTILIFKTHTMQQNIDISKLNNIYAFPEHFELYHFLSCVDVLITDYSSIMYDFLNTNKKIILYTYDKEEYISTRGIYEDIDKYPFKQVSNVEDLAKEINKGNKLIDYSYMKSKFCNYDSVNGARVIVDYIINEQVNDLIKEYKIRNEKENVFIFCGSLWDNGITTALFNTINSIDTSKRNYVLIFAKNKISHEHYYKIKNLPQDVLYYPIPGISINNLLERFLHKQYMLSEKLNSKFVEKKIGQIYERELRRIFGDTEVNWLIQYTGFDRKFNEIVAYAPCKTMIFVHTDMFEDYKNKKNYNKKVLYNAYKKTDKIILVNDQLLDGFVENMPQIVDKIEVANNFLGESRIRRLSNESIFKSLLDVNVDYINSHIYGGEISVNKVSELKYIKIMPQENSLRTSLKENFLNSSQPRLDDYLMDEFRYENKNFDFEHAIRNFGISKMKLINELLDPNTKIYLNIGRYDKQKGHDRLIRAFEKYNKVKQNSKLIIVAPYGPLREETINQVKNSPANKNIIILGRMDNPYVLLKMVDAFVFSSYYEGLGLVVYEALALNKQVITVNLSATLRNLNENQVIVVENSEEGLYNGFISFHNGLRTKHSFSFKEYNKKIIREFEALFE</sequence>
<dbReference type="PANTHER" id="PTHR37316">
    <property type="entry name" value="TEICHOIC ACID GLYCEROL-PHOSPHATE PRIMASE"/>
    <property type="match status" value="1"/>
</dbReference>
<proteinExistence type="inferred from homology"/>
<dbReference type="GO" id="GO:0019350">
    <property type="term" value="P:teichoic acid biosynthetic process"/>
    <property type="evidence" value="ECO:0007669"/>
    <property type="project" value="UniProtKB-KW"/>
</dbReference>
<dbReference type="AlphaFoldDB" id="A0A2N3LDL8"/>
<dbReference type="InterPro" id="IPR001296">
    <property type="entry name" value="Glyco_trans_1"/>
</dbReference>
<keyword evidence="4" id="KW-0808">Transferase</keyword>
<evidence type="ECO:0000256" key="5">
    <source>
        <dbReference type="ARBA" id="ARBA00022944"/>
    </source>
</evidence>
<keyword evidence="6" id="KW-0472">Membrane</keyword>
<dbReference type="Pfam" id="PF04464">
    <property type="entry name" value="Glyphos_transf"/>
    <property type="match status" value="1"/>
</dbReference>
<reference evidence="8 9" key="1">
    <citation type="submission" date="2017-11" db="EMBL/GenBank/DDBJ databases">
        <title>Bacillus camelliae sp. nov., isolated from pu'er tea.</title>
        <authorList>
            <person name="Niu L."/>
        </authorList>
    </citation>
    <scope>NUCLEOTIDE SEQUENCE [LARGE SCALE GENOMIC DNA]</scope>
    <source>
        <strain evidence="8 9">7578-1</strain>
    </source>
</reference>